<protein>
    <submittedName>
        <fullName evidence="1">Uncharacterized protein</fullName>
    </submittedName>
</protein>
<evidence type="ECO:0000313" key="2">
    <source>
        <dbReference type="Proteomes" id="UP001597301"/>
    </source>
</evidence>
<keyword evidence="2" id="KW-1185">Reference proteome</keyword>
<dbReference type="EMBL" id="JBHUEO010000030">
    <property type="protein sequence ID" value="MFD1707311.1"/>
    <property type="molecule type" value="Genomic_DNA"/>
</dbReference>
<dbReference type="RefSeq" id="WP_380774032.1">
    <property type="nucleotide sequence ID" value="NZ_JBHUEO010000030.1"/>
</dbReference>
<organism evidence="1 2">
    <name type="scientific">Siminovitchia sediminis</name>
    <dbReference type="NCBI Taxonomy" id="1274353"/>
    <lineage>
        <taxon>Bacteria</taxon>
        <taxon>Bacillati</taxon>
        <taxon>Bacillota</taxon>
        <taxon>Bacilli</taxon>
        <taxon>Bacillales</taxon>
        <taxon>Bacillaceae</taxon>
        <taxon>Siminovitchia</taxon>
    </lineage>
</organism>
<evidence type="ECO:0000313" key="1">
    <source>
        <dbReference type="EMBL" id="MFD1707311.1"/>
    </source>
</evidence>
<dbReference type="Proteomes" id="UP001597301">
    <property type="component" value="Unassembled WGS sequence"/>
</dbReference>
<accession>A0ABW4KIX7</accession>
<proteinExistence type="predicted"/>
<sequence length="82" mass="9397">MSYCTLCNGMAAERHVCRLCMGTMIDQGKVYDFYDDYSPYMEIEWNQLVDGDPQSTQKPECVHLFICVVCGTSHEITIVYAK</sequence>
<name>A0ABW4KIX7_9BACI</name>
<reference evidence="2" key="1">
    <citation type="journal article" date="2019" name="Int. J. Syst. Evol. Microbiol.">
        <title>The Global Catalogue of Microorganisms (GCM) 10K type strain sequencing project: providing services to taxonomists for standard genome sequencing and annotation.</title>
        <authorList>
            <consortium name="The Broad Institute Genomics Platform"/>
            <consortium name="The Broad Institute Genome Sequencing Center for Infectious Disease"/>
            <person name="Wu L."/>
            <person name="Ma J."/>
        </authorList>
    </citation>
    <scope>NUCLEOTIDE SEQUENCE [LARGE SCALE GENOMIC DNA]</scope>
    <source>
        <strain evidence="2">CGMCC 1.12295</strain>
    </source>
</reference>
<gene>
    <name evidence="1" type="ORF">ACFSCZ_11275</name>
</gene>
<comment type="caution">
    <text evidence="1">The sequence shown here is derived from an EMBL/GenBank/DDBJ whole genome shotgun (WGS) entry which is preliminary data.</text>
</comment>